<name>A0AA88L6U7_ARTSF</name>
<dbReference type="SUPFAM" id="SSF50494">
    <property type="entry name" value="Trypsin-like serine proteases"/>
    <property type="match status" value="1"/>
</dbReference>
<dbReference type="EMBL" id="JAVRJZ010000012">
    <property type="protein sequence ID" value="KAK2715094.1"/>
    <property type="molecule type" value="Genomic_DNA"/>
</dbReference>
<dbReference type="InterPro" id="IPR001254">
    <property type="entry name" value="Trypsin_dom"/>
</dbReference>
<dbReference type="FunFam" id="2.40.10.10:FF:000038">
    <property type="entry name" value="Serine protease"/>
    <property type="match status" value="1"/>
</dbReference>
<dbReference type="SMART" id="SM00020">
    <property type="entry name" value="Tryp_SPc"/>
    <property type="match status" value="1"/>
</dbReference>
<evidence type="ECO:0000256" key="4">
    <source>
        <dbReference type="SAM" id="MobiDB-lite"/>
    </source>
</evidence>
<dbReference type="PROSITE" id="PS50240">
    <property type="entry name" value="TRYPSIN_DOM"/>
    <property type="match status" value="1"/>
</dbReference>
<reference evidence="7" key="1">
    <citation type="submission" date="2023-07" db="EMBL/GenBank/DDBJ databases">
        <title>Chromosome-level genome assembly of Artemia franciscana.</title>
        <authorList>
            <person name="Jo E."/>
        </authorList>
    </citation>
    <scope>NUCLEOTIDE SEQUENCE</scope>
    <source>
        <tissue evidence="7">Whole body</tissue>
    </source>
</reference>
<dbReference type="GO" id="GO:0005576">
    <property type="term" value="C:extracellular region"/>
    <property type="evidence" value="ECO:0007669"/>
    <property type="project" value="UniProtKB-SubCell"/>
</dbReference>
<evidence type="ECO:0000256" key="2">
    <source>
        <dbReference type="ARBA" id="ARBA00022525"/>
    </source>
</evidence>
<comment type="subcellular location">
    <subcellularLocation>
        <location evidence="1">Secreted</location>
    </subcellularLocation>
</comment>
<evidence type="ECO:0000313" key="8">
    <source>
        <dbReference type="Proteomes" id="UP001187531"/>
    </source>
</evidence>
<keyword evidence="8" id="KW-1185">Reference proteome</keyword>
<organism evidence="7 8">
    <name type="scientific">Artemia franciscana</name>
    <name type="common">Brine shrimp</name>
    <name type="synonym">Artemia sanfranciscana</name>
    <dbReference type="NCBI Taxonomy" id="6661"/>
    <lineage>
        <taxon>Eukaryota</taxon>
        <taxon>Metazoa</taxon>
        <taxon>Ecdysozoa</taxon>
        <taxon>Arthropoda</taxon>
        <taxon>Crustacea</taxon>
        <taxon>Branchiopoda</taxon>
        <taxon>Anostraca</taxon>
        <taxon>Artemiidae</taxon>
        <taxon>Artemia</taxon>
    </lineage>
</organism>
<dbReference type="Pfam" id="PF00089">
    <property type="entry name" value="Trypsin"/>
    <property type="match status" value="1"/>
</dbReference>
<evidence type="ECO:0000313" key="7">
    <source>
        <dbReference type="EMBL" id="KAK2715094.1"/>
    </source>
</evidence>
<evidence type="ECO:0000259" key="6">
    <source>
        <dbReference type="PROSITE" id="PS50240"/>
    </source>
</evidence>
<evidence type="ECO:0000256" key="3">
    <source>
        <dbReference type="ARBA" id="ARBA00023157"/>
    </source>
</evidence>
<dbReference type="PANTHER" id="PTHR24258:SF129">
    <property type="entry name" value="LP15124P-RELATED"/>
    <property type="match status" value="1"/>
</dbReference>
<evidence type="ECO:0000256" key="5">
    <source>
        <dbReference type="SAM" id="SignalP"/>
    </source>
</evidence>
<feature type="domain" description="Peptidase S1" evidence="6">
    <location>
        <begin position="204"/>
        <end position="451"/>
    </location>
</feature>
<keyword evidence="3" id="KW-1015">Disulfide bond</keyword>
<sequence length="453" mass="48169">MKSIIVFSILFATAFAAPQVVFGESEEDFEVESRNEVPRNEAKQTLSDQQLAVRQGVLAGYLNLPPEPNLQVKGSNKGNAELTNVTVLEKSPYSPNGPSNGNCLCVPAANCNNPGPAIPGSGIANPNSLPPPPPPGEGLQSGSGSEDGQGLIDIRIVNRTPTNICQAGLVYCCVSNPVLPPVAPPPPAGLQQCGAPKPQPIPDFVPDPTQAQFGEFPWMVVILGPNNNYIGGGALIDGRHIITAAHRVAQHANGGQGIKVRLGEWDAKQNTEPLKYVEVPVTDIRIHPFFNPANLKNDIALLKLPEAVNFAAAPHVAPVCIPNFAQRNEGKRCWVTGWGKDAFGAGGQFQYILRKVDIPILHASDCENRLRSTRLGPIFQLDRTSFVCAGGEPGRDACQGDGGSPLVCETEPNRFEVVGLVAWGIGCAEPGIPGVYVNVASYVDWIIKEISTP</sequence>
<dbReference type="Gene3D" id="2.40.10.10">
    <property type="entry name" value="Trypsin-like serine proteases"/>
    <property type="match status" value="1"/>
</dbReference>
<feature type="region of interest" description="Disordered" evidence="4">
    <location>
        <begin position="122"/>
        <end position="149"/>
    </location>
</feature>
<accession>A0AA88L6U7</accession>
<proteinExistence type="predicted"/>
<dbReference type="InterPro" id="IPR001314">
    <property type="entry name" value="Peptidase_S1A"/>
</dbReference>
<dbReference type="Proteomes" id="UP001187531">
    <property type="component" value="Unassembled WGS sequence"/>
</dbReference>
<feature type="signal peptide" evidence="5">
    <location>
        <begin position="1"/>
        <end position="16"/>
    </location>
</feature>
<dbReference type="InterPro" id="IPR043504">
    <property type="entry name" value="Peptidase_S1_PA_chymotrypsin"/>
</dbReference>
<keyword evidence="5" id="KW-0732">Signal</keyword>
<comment type="caution">
    <text evidence="7">The sequence shown here is derived from an EMBL/GenBank/DDBJ whole genome shotgun (WGS) entry which is preliminary data.</text>
</comment>
<keyword evidence="2" id="KW-0964">Secreted</keyword>
<dbReference type="GO" id="GO:0004252">
    <property type="term" value="F:serine-type endopeptidase activity"/>
    <property type="evidence" value="ECO:0007669"/>
    <property type="project" value="InterPro"/>
</dbReference>
<dbReference type="PRINTS" id="PR00722">
    <property type="entry name" value="CHYMOTRYPSIN"/>
</dbReference>
<protein>
    <recommendedName>
        <fullName evidence="6">Peptidase S1 domain-containing protein</fullName>
    </recommendedName>
</protein>
<dbReference type="CDD" id="cd00190">
    <property type="entry name" value="Tryp_SPc"/>
    <property type="match status" value="1"/>
</dbReference>
<dbReference type="GO" id="GO:0006508">
    <property type="term" value="P:proteolysis"/>
    <property type="evidence" value="ECO:0007669"/>
    <property type="project" value="InterPro"/>
</dbReference>
<dbReference type="PANTHER" id="PTHR24258">
    <property type="entry name" value="SERINE PROTEASE-RELATED"/>
    <property type="match status" value="1"/>
</dbReference>
<feature type="chain" id="PRO_5041711406" description="Peptidase S1 domain-containing protein" evidence="5">
    <location>
        <begin position="17"/>
        <end position="453"/>
    </location>
</feature>
<dbReference type="AlphaFoldDB" id="A0AA88L6U7"/>
<dbReference type="InterPro" id="IPR009003">
    <property type="entry name" value="Peptidase_S1_PA"/>
</dbReference>
<gene>
    <name evidence="7" type="ORF">QYM36_009921</name>
</gene>
<evidence type="ECO:0000256" key="1">
    <source>
        <dbReference type="ARBA" id="ARBA00004613"/>
    </source>
</evidence>